<evidence type="ECO:0000256" key="2">
    <source>
        <dbReference type="ARBA" id="ARBA00022679"/>
    </source>
</evidence>
<dbReference type="OrthoDB" id="414243at2759"/>
<dbReference type="SFLD" id="SFLDG01205">
    <property type="entry name" value="AMPS.1"/>
    <property type="match status" value="1"/>
</dbReference>
<proteinExistence type="inferred from homology"/>
<evidence type="ECO:0000259" key="5">
    <source>
        <dbReference type="PROSITE" id="PS50404"/>
    </source>
</evidence>
<evidence type="ECO:0000259" key="6">
    <source>
        <dbReference type="PROSITE" id="PS50405"/>
    </source>
</evidence>
<comment type="similarity">
    <text evidence="3">Belongs to the GST superfamily. Sigma family.</text>
</comment>
<dbReference type="InterPro" id="IPR036249">
    <property type="entry name" value="Thioredoxin-like_sf"/>
</dbReference>
<dbReference type="EC" id="2.5.1.18" evidence="1"/>
<dbReference type="EMBL" id="LNIX01000033">
    <property type="protein sequence ID" value="OXA40449.1"/>
    <property type="molecule type" value="Genomic_DNA"/>
</dbReference>
<dbReference type="Gene3D" id="1.20.1050.10">
    <property type="match status" value="1"/>
</dbReference>
<accession>A0A226D5F4</accession>
<dbReference type="InterPro" id="IPR004045">
    <property type="entry name" value="Glutathione_S-Trfase_N"/>
</dbReference>
<feature type="domain" description="GST C-terminal" evidence="6">
    <location>
        <begin position="76"/>
        <end position="198"/>
    </location>
</feature>
<evidence type="ECO:0000313" key="7">
    <source>
        <dbReference type="EMBL" id="OXA40449.1"/>
    </source>
</evidence>
<dbReference type="OMA" id="AICDMIM"/>
<evidence type="ECO:0000256" key="1">
    <source>
        <dbReference type="ARBA" id="ARBA00012452"/>
    </source>
</evidence>
<dbReference type="SFLD" id="SFLDG00363">
    <property type="entry name" value="AMPS_(cytGST):_Alpha-__Mu-__Pi"/>
    <property type="match status" value="1"/>
</dbReference>
<dbReference type="PANTHER" id="PTHR11571">
    <property type="entry name" value="GLUTATHIONE S-TRANSFERASE"/>
    <property type="match status" value="1"/>
</dbReference>
<sequence>MSQYKLTYYDLQGLGEPARYLFKVAGVEFEDHRIPKNESTYPKLPADLKDLDGKTIAQSSAICRFLALRFNLAGADEFEQAKCDEIIDAMRDFGRELMGVTMVPDEDAKKGELFKQLKEVTIPFYMGKFDKIAQENEKWLVGKNMTWVDIVFAHCMTIFMNRSKIPLVDGYPALKKLIDDFYAVPQIKEWIAQRPNTD</sequence>
<dbReference type="PANTHER" id="PTHR11571:SF224">
    <property type="entry name" value="HEMATOPOIETIC PROSTAGLANDIN D SYNTHASE"/>
    <property type="match status" value="1"/>
</dbReference>
<comment type="caution">
    <text evidence="7">The sequence shown here is derived from an EMBL/GenBank/DDBJ whole genome shotgun (WGS) entry which is preliminary data.</text>
</comment>
<dbReference type="CDD" id="cd03192">
    <property type="entry name" value="GST_C_Sigma_like"/>
    <property type="match status" value="1"/>
</dbReference>
<keyword evidence="2 7" id="KW-0808">Transferase</keyword>
<dbReference type="InterPro" id="IPR050213">
    <property type="entry name" value="GST_superfamily"/>
</dbReference>
<organism evidence="7 8">
    <name type="scientific">Folsomia candida</name>
    <name type="common">Springtail</name>
    <dbReference type="NCBI Taxonomy" id="158441"/>
    <lineage>
        <taxon>Eukaryota</taxon>
        <taxon>Metazoa</taxon>
        <taxon>Ecdysozoa</taxon>
        <taxon>Arthropoda</taxon>
        <taxon>Hexapoda</taxon>
        <taxon>Collembola</taxon>
        <taxon>Entomobryomorpha</taxon>
        <taxon>Isotomoidea</taxon>
        <taxon>Isotomidae</taxon>
        <taxon>Proisotominae</taxon>
        <taxon>Folsomia</taxon>
    </lineage>
</organism>
<feature type="domain" description="GST N-terminal" evidence="5">
    <location>
        <begin position="2"/>
        <end position="74"/>
    </location>
</feature>
<dbReference type="GO" id="GO:0004364">
    <property type="term" value="F:glutathione transferase activity"/>
    <property type="evidence" value="ECO:0007669"/>
    <property type="project" value="UniProtKB-EC"/>
</dbReference>
<evidence type="ECO:0000256" key="4">
    <source>
        <dbReference type="ARBA" id="ARBA00047960"/>
    </source>
</evidence>
<dbReference type="InterPro" id="IPR036282">
    <property type="entry name" value="Glutathione-S-Trfase_C_sf"/>
</dbReference>
<dbReference type="InterPro" id="IPR010987">
    <property type="entry name" value="Glutathione-S-Trfase_C-like"/>
</dbReference>
<reference evidence="7 8" key="1">
    <citation type="submission" date="2015-12" db="EMBL/GenBank/DDBJ databases">
        <title>The genome of Folsomia candida.</title>
        <authorList>
            <person name="Faddeeva A."/>
            <person name="Derks M.F."/>
            <person name="Anvar Y."/>
            <person name="Smit S."/>
            <person name="Van Straalen N."/>
            <person name="Roelofs D."/>
        </authorList>
    </citation>
    <scope>NUCLEOTIDE SEQUENCE [LARGE SCALE GENOMIC DNA]</scope>
    <source>
        <strain evidence="7 8">VU population</strain>
        <tissue evidence="7">Whole body</tissue>
    </source>
</reference>
<protein>
    <recommendedName>
        <fullName evidence="1">glutathione transferase</fullName>
        <ecNumber evidence="1">2.5.1.18</ecNumber>
    </recommendedName>
</protein>
<name>A0A226D5F4_FOLCA</name>
<dbReference type="Pfam" id="PF14497">
    <property type="entry name" value="GST_C_3"/>
    <property type="match status" value="1"/>
</dbReference>
<comment type="catalytic activity">
    <reaction evidence="4">
        <text>RX + glutathione = an S-substituted glutathione + a halide anion + H(+)</text>
        <dbReference type="Rhea" id="RHEA:16437"/>
        <dbReference type="ChEBI" id="CHEBI:15378"/>
        <dbReference type="ChEBI" id="CHEBI:16042"/>
        <dbReference type="ChEBI" id="CHEBI:17792"/>
        <dbReference type="ChEBI" id="CHEBI:57925"/>
        <dbReference type="ChEBI" id="CHEBI:90779"/>
        <dbReference type="EC" id="2.5.1.18"/>
    </reaction>
</comment>
<dbReference type="CDD" id="cd03039">
    <property type="entry name" value="GST_N_Sigma_like"/>
    <property type="match status" value="1"/>
</dbReference>
<dbReference type="AlphaFoldDB" id="A0A226D5F4"/>
<dbReference type="PROSITE" id="PS50404">
    <property type="entry name" value="GST_NTER"/>
    <property type="match status" value="1"/>
</dbReference>
<dbReference type="InterPro" id="IPR004046">
    <property type="entry name" value="GST_C"/>
</dbReference>
<dbReference type="SUPFAM" id="SSF47616">
    <property type="entry name" value="GST C-terminal domain-like"/>
    <property type="match status" value="1"/>
</dbReference>
<dbReference type="SFLD" id="SFLDS00019">
    <property type="entry name" value="Glutathione_Transferase_(cytos"/>
    <property type="match status" value="1"/>
</dbReference>
<evidence type="ECO:0000313" key="8">
    <source>
        <dbReference type="Proteomes" id="UP000198287"/>
    </source>
</evidence>
<keyword evidence="8" id="KW-1185">Reference proteome</keyword>
<dbReference type="FunFam" id="1.20.1050.10:FF:000030">
    <property type="entry name" value="Glutathione S-transferase S1"/>
    <property type="match status" value="1"/>
</dbReference>
<dbReference type="GO" id="GO:0006749">
    <property type="term" value="P:glutathione metabolic process"/>
    <property type="evidence" value="ECO:0007669"/>
    <property type="project" value="TreeGrafter"/>
</dbReference>
<dbReference type="PROSITE" id="PS50405">
    <property type="entry name" value="GST_CTER"/>
    <property type="match status" value="1"/>
</dbReference>
<evidence type="ECO:0000256" key="3">
    <source>
        <dbReference type="ARBA" id="ARBA00038317"/>
    </source>
</evidence>
<dbReference type="SUPFAM" id="SSF52833">
    <property type="entry name" value="Thioredoxin-like"/>
    <property type="match status" value="1"/>
</dbReference>
<gene>
    <name evidence="7" type="ORF">Fcan01_24643</name>
</gene>
<dbReference type="Proteomes" id="UP000198287">
    <property type="component" value="Unassembled WGS sequence"/>
</dbReference>
<dbReference type="InterPro" id="IPR040079">
    <property type="entry name" value="Glutathione_S-Trfase"/>
</dbReference>
<dbReference type="Gene3D" id="3.40.30.10">
    <property type="entry name" value="Glutaredoxin"/>
    <property type="match status" value="1"/>
</dbReference>